<proteinExistence type="predicted"/>
<evidence type="ECO:0000256" key="1">
    <source>
        <dbReference type="SAM" id="MobiDB-lite"/>
    </source>
</evidence>
<feature type="region of interest" description="Disordered" evidence="1">
    <location>
        <begin position="1"/>
        <end position="22"/>
    </location>
</feature>
<gene>
    <name evidence="2" type="ORF">A8E72_24920</name>
</gene>
<sequence>MYDRAGPRVKPPANDVATGAFSRRPVRTTMRFARLVRFGTGRLAAGRGRLSVVHARRRQRREKPPRRDGAAATGERHTVRRSAGSSGRAAGRVSIGARCGAPMVAA</sequence>
<feature type="compositionally biased region" description="Basic and acidic residues" evidence="1">
    <location>
        <begin position="65"/>
        <end position="77"/>
    </location>
</feature>
<accession>A0A1V2VYV8</accession>
<evidence type="ECO:0000313" key="2">
    <source>
        <dbReference type="EMBL" id="ONU80676.1"/>
    </source>
</evidence>
<name>A0A1V2VYV8_9BURK</name>
<protein>
    <submittedName>
        <fullName evidence="2">Uncharacterized protein</fullName>
    </submittedName>
</protein>
<reference evidence="2 3" key="1">
    <citation type="submission" date="2016-08" db="EMBL/GenBank/DDBJ databases">
        <authorList>
            <person name="Seilhamer J.J."/>
        </authorList>
    </citation>
    <scope>NUCLEOTIDE SEQUENCE [LARGE SCALE GENOMIC DNA]</scope>
    <source>
        <strain evidence="2 3">VC14762</strain>
    </source>
</reference>
<dbReference type="EMBL" id="MUTJ01000078">
    <property type="protein sequence ID" value="ONU80676.1"/>
    <property type="molecule type" value="Genomic_DNA"/>
</dbReference>
<dbReference type="Proteomes" id="UP000188543">
    <property type="component" value="Unassembled WGS sequence"/>
</dbReference>
<feature type="compositionally biased region" description="Basic residues" evidence="1">
    <location>
        <begin position="54"/>
        <end position="64"/>
    </location>
</feature>
<feature type="compositionally biased region" description="Low complexity" evidence="1">
    <location>
        <begin position="81"/>
        <end position="95"/>
    </location>
</feature>
<comment type="caution">
    <text evidence="2">The sequence shown here is derived from an EMBL/GenBank/DDBJ whole genome shotgun (WGS) entry which is preliminary data.</text>
</comment>
<organism evidence="2 3">
    <name type="scientific">Burkholderia cenocepacia</name>
    <dbReference type="NCBI Taxonomy" id="95486"/>
    <lineage>
        <taxon>Bacteria</taxon>
        <taxon>Pseudomonadati</taxon>
        <taxon>Pseudomonadota</taxon>
        <taxon>Betaproteobacteria</taxon>
        <taxon>Burkholderiales</taxon>
        <taxon>Burkholderiaceae</taxon>
        <taxon>Burkholderia</taxon>
        <taxon>Burkholderia cepacia complex</taxon>
    </lineage>
</organism>
<dbReference type="AlphaFoldDB" id="A0A1V2VYV8"/>
<evidence type="ECO:0000313" key="3">
    <source>
        <dbReference type="Proteomes" id="UP000188543"/>
    </source>
</evidence>
<feature type="region of interest" description="Disordered" evidence="1">
    <location>
        <begin position="50"/>
        <end position="95"/>
    </location>
</feature>